<name>A0A183BI67_GLOPA</name>
<dbReference type="Proteomes" id="UP000050741">
    <property type="component" value="Unassembled WGS sequence"/>
</dbReference>
<keyword evidence="2" id="KW-1185">Reference proteome</keyword>
<reference evidence="2" key="1">
    <citation type="submission" date="2014-05" db="EMBL/GenBank/DDBJ databases">
        <title>The genome and life-stage specific transcriptomes of Globodera pallida elucidate key aspects of plant parasitism by a cyst nematode.</title>
        <authorList>
            <person name="Cotton J.A."/>
            <person name="Lilley C.J."/>
            <person name="Jones L.M."/>
            <person name="Kikuchi T."/>
            <person name="Reid A.J."/>
            <person name="Thorpe P."/>
            <person name="Tsai I.J."/>
            <person name="Beasley H."/>
            <person name="Blok V."/>
            <person name="Cock P.J.A."/>
            <person name="Van den Akker S.E."/>
            <person name="Holroyd N."/>
            <person name="Hunt M."/>
            <person name="Mantelin S."/>
            <person name="Naghra H."/>
            <person name="Pain A."/>
            <person name="Palomares-Rius J.E."/>
            <person name="Zarowiecki M."/>
            <person name="Berriman M."/>
            <person name="Jones J.T."/>
            <person name="Urwin P.E."/>
        </authorList>
    </citation>
    <scope>NUCLEOTIDE SEQUENCE [LARGE SCALE GENOMIC DNA]</scope>
    <source>
        <strain evidence="2">Lindley</strain>
    </source>
</reference>
<dbReference type="WBParaSite" id="GPLIN_000029600">
    <property type="protein sequence ID" value="GPLIN_000029600"/>
    <property type="gene ID" value="GPLIN_000029600"/>
</dbReference>
<evidence type="ECO:0000313" key="3">
    <source>
        <dbReference type="WBParaSite" id="GPLIN_000029600"/>
    </source>
</evidence>
<feature type="signal peptide" evidence="1">
    <location>
        <begin position="1"/>
        <end position="30"/>
    </location>
</feature>
<evidence type="ECO:0000256" key="1">
    <source>
        <dbReference type="SAM" id="SignalP"/>
    </source>
</evidence>
<protein>
    <submittedName>
        <fullName evidence="3">Secreted protein</fullName>
    </submittedName>
</protein>
<dbReference type="AlphaFoldDB" id="A0A183BI67"/>
<evidence type="ECO:0000313" key="2">
    <source>
        <dbReference type="Proteomes" id="UP000050741"/>
    </source>
</evidence>
<keyword evidence="1" id="KW-0732">Signal</keyword>
<sequence length="272" mass="30196">MFKVRNSSQIRMNLYAVVLLLLAILASAICQPYQNNPMMVALMDVTKGERQDRDFENFSDFLNAAPQQVPRHLPQQLPEYTASSSSAKKIKKKSAVEGGNQPEIMTEWGCTNSLYKTADFRQGKEPSNSSNSTFKCKRGRAKLTSNTDDQEEECAAGENVCYSISCSSIINSSKDVNEWGCTSKRSKICQQKKAEFGFENLANKNESCTCFMRSSVGQGSSSAINHHIDKRSLNSLAASAVSMTRSINHCQFVLVALLTSCVYLFRNVYSIV</sequence>
<reference evidence="3" key="2">
    <citation type="submission" date="2016-06" db="UniProtKB">
        <authorList>
            <consortium name="WormBaseParasite"/>
        </authorList>
    </citation>
    <scope>IDENTIFICATION</scope>
</reference>
<proteinExistence type="predicted"/>
<accession>A0A183BI67</accession>
<organism evidence="2 3">
    <name type="scientific">Globodera pallida</name>
    <name type="common">Potato cyst nematode worm</name>
    <name type="synonym">Heterodera pallida</name>
    <dbReference type="NCBI Taxonomy" id="36090"/>
    <lineage>
        <taxon>Eukaryota</taxon>
        <taxon>Metazoa</taxon>
        <taxon>Ecdysozoa</taxon>
        <taxon>Nematoda</taxon>
        <taxon>Chromadorea</taxon>
        <taxon>Rhabditida</taxon>
        <taxon>Tylenchina</taxon>
        <taxon>Tylenchomorpha</taxon>
        <taxon>Tylenchoidea</taxon>
        <taxon>Heteroderidae</taxon>
        <taxon>Heteroderinae</taxon>
        <taxon>Globodera</taxon>
    </lineage>
</organism>
<feature type="chain" id="PRO_5008146225" evidence="1">
    <location>
        <begin position="31"/>
        <end position="272"/>
    </location>
</feature>